<protein>
    <recommendedName>
        <fullName evidence="3">Sulfotransferase family protein</fullName>
    </recommendedName>
</protein>
<comment type="caution">
    <text evidence="1">The sequence shown here is derived from an EMBL/GenBank/DDBJ whole genome shotgun (WGS) entry which is preliminary data.</text>
</comment>
<reference evidence="2" key="1">
    <citation type="journal article" date="2019" name="Int. J. Syst. Evol. Microbiol.">
        <title>The Global Catalogue of Microorganisms (GCM) 10K type strain sequencing project: providing services to taxonomists for standard genome sequencing and annotation.</title>
        <authorList>
            <consortium name="The Broad Institute Genomics Platform"/>
            <consortium name="The Broad Institute Genome Sequencing Center for Infectious Disease"/>
            <person name="Wu L."/>
            <person name="Ma J."/>
        </authorList>
    </citation>
    <scope>NUCLEOTIDE SEQUENCE [LARGE SCALE GENOMIC DNA]</scope>
    <source>
        <strain evidence="2">CCM 8875</strain>
    </source>
</reference>
<accession>A0ABW4DY87</accession>
<organism evidence="1 2">
    <name type="scientific">Paracoccus nototheniae</name>
    <dbReference type="NCBI Taxonomy" id="2489002"/>
    <lineage>
        <taxon>Bacteria</taxon>
        <taxon>Pseudomonadati</taxon>
        <taxon>Pseudomonadota</taxon>
        <taxon>Alphaproteobacteria</taxon>
        <taxon>Rhodobacterales</taxon>
        <taxon>Paracoccaceae</taxon>
        <taxon>Paracoccus</taxon>
    </lineage>
</organism>
<keyword evidence="2" id="KW-1185">Reference proteome</keyword>
<evidence type="ECO:0000313" key="2">
    <source>
        <dbReference type="Proteomes" id="UP001597302"/>
    </source>
</evidence>
<sequence length="311" mass="34625">MQRLWLHIGMQKTGTSAAQIWLTQNEDALRDRGLFYVRPKKGLPASGALVNALNANPAEAARMIAEQQDKLHHAGPGITDVLISSEDFSIRPPQIALPLLQAFAGFDIRILVWLRRQDLFAEALTKQWIKWNGNQAQNPEALMTRVVGPLLDYDRLLDDWAATFPKARLLPHIYAEDLPDTPRPDSIAALLGAMGMDDLIPPESQAIRANVSPQADLVRLYRTLEGPRRVRLANRTLMEQNPDGFAGRGDLFTPAERQTIRDDHAASNARLLMRWFPDRTALFDPRDPEPRAGQASGDAAVAAFRSLYDAG</sequence>
<dbReference type="Proteomes" id="UP001597302">
    <property type="component" value="Unassembled WGS sequence"/>
</dbReference>
<evidence type="ECO:0008006" key="3">
    <source>
        <dbReference type="Google" id="ProtNLM"/>
    </source>
</evidence>
<gene>
    <name evidence="1" type="ORF">ACFQ5P_08560</name>
</gene>
<proteinExistence type="predicted"/>
<dbReference type="EMBL" id="JBHTOQ010000020">
    <property type="protein sequence ID" value="MFD1481346.1"/>
    <property type="molecule type" value="Genomic_DNA"/>
</dbReference>
<name>A0ABW4DY87_9RHOB</name>
<evidence type="ECO:0000313" key="1">
    <source>
        <dbReference type="EMBL" id="MFD1481346.1"/>
    </source>
</evidence>
<dbReference type="RefSeq" id="WP_131574485.1">
    <property type="nucleotide sequence ID" value="NZ_CBCSAJ010000008.1"/>
</dbReference>